<feature type="region of interest" description="Disordered" evidence="8">
    <location>
        <begin position="1550"/>
        <end position="1578"/>
    </location>
</feature>
<sequence length="2962" mass="336284">MAARRGKYEDVTRTSFGYIYHHLFLPPKLPGADDASHKNETTLLDFVQRSLERFLLGRQDEGAIKAGISILKGLRHSRNPQGHLKDADVGQILKGLSPQAPAIALQITEQNAGVLITRKPDSVCFEIFELSPTSEAAASTRGRLTRYFPATAVEITLADFKSEVFQSVMSKTLTKMSQQTVRETKTMAKRENPEKEDVIETTNPMIVAELMAGILRGCGKEIAPEKICKNTRDDVIWKDSRVPWRRSSVWLLVRVALQLSMRRISAGDHNTYKEFMAFLMAQVLHAANEQQKIPSDILHIMSNKVSRRLCKLQSPSNGPWLLAIREAISTTSDTLQQRWRHISERAEPPLSLHEVSGFKMEDNINFSLKIMDMFLDSIPQRKPVIPEPRFRPTSELNTLSPNQLPAVAGWSEVYLPFKLIEIESWVADNLQTWVDHHMRKAEIPVRELKQLIETYHAKAADYYSGRPEGASRMILTIGELWSAADAAAIQELPLLAEYDPQIPTMLWQALLLSSVEEMKRLQRLESYIRERVKSAEKADRPSILGSFGEPHSFAVEFFGNSTRHQQIKYEIEAEAAAKRQEKREEFRKAKTEYVRLMQKYTESLCDETAKRDGGGVFYFHPSSCRRCGFESKANALGVFVHEWPLPLNDLEAQAVVFEMASPVTFSEWRDLTVYFINTVLLSQPENPSNSQTTYSLKSYQPLKPWQATKPHYRIHLRSEAKPNAIIHRRALPVGQAVESDEFGRQMLKNLTSCVLRVQENWESHIALWTYTFLAARLLSLVAGDLSQSFLGLLRQCREISYTWVKTLLGRVEDTSDEVQRGEFSATASNIALICIESFNVDDGQLSQILGDSNQAAILVECSIIVNETVSPKMRDAHIVQDILLDRWRHTMYRARPIMDEQNASGNPFLFDAAERRWRYFKPTSSWALSAGTKCWYQTSMDDLKMHLNILTGELLVNGLPLSRLPADYESHDDYVRIFRGLLHNVMPSMSPGMVFCTTQLLHGYTVHFGKEGQDLFFRLENDRGCFDFIPRRLLAGFLPDSFVEEYAHWHNNKTGVVELYHLSNPLPAGSARWRLVAHEGFWKLGGPDDVFILAPPSGLAQRIANIMAHLEAPLSLHMVYNAKKKLLDVKIPRIQLEFFLEEGKSVIQSRQFRDMHIDEDQSLGTLVGLESKLVLQSDQNPPTRLVLIPEGQLEVKKHGSDMIHDHVIVSVCRGSARRVQAYRIDDLLGRFVANTKLESKLYLAYLHALTSFYLPDPFIGRRGTEVALDILSSSSVRAPTALSPTACNILNLIAALAPSRHYHPDHLRVMQTVAWSPHLSVLTQDDRFFMVTDEIFQLSSEIGFLYPNAETLSTRKVHTTMDLVQRAISRNAGQCVSGFGAEEFCTDNDVIYNSRDNTRSERAARANEMARRAFHNEQGLTQLVSGGLALNLYKLLAMGKTASHRGAPPKRDMEYDSLWLQRPSSYLSSYWTQLHHAFHDHPAWLDKVELAVWMATIAYSSEHDEQITQALLMMALSPSVAAAPLPLNETHDLGKGYAVQPDMLEAAAAPHMTKHKHGPEGKSRSRTAKGDGKAADRLHREYGKDKKQAINIFRDRLARQWPCQVPKQPSDYHMEAYIDVPRAMKSVLPSWRTWWANKNFKEYLEGFVAALKDVPLRMVTVDEPPMGSELPSQSHRKRFVSVGDIFSHDAPDIKDIPPVTLQSLVTETRTETEESKELAVVLDLLESRARLQFERNYLSELRESLSSLKNHSHNSLAQDDALAALFQEHLAQCKTRYEQIYSALCDAVQPFSKSEPRSAEHLVHAIISEAGLQPRISPVFFLQQLKHSSWSKLSGAWKESIIEYALAVTALQKAKRLVQFQNDPVELLRELENKGHDGWNPRDHPEWLLIECESQIMIRQVQQQIARNMIQPPDDHNAVMQLNMGEGKSSVIVPIVSTALGDGSRLVRVIVAKPQAKQMYQMLVTKLSGLVNRPIYQLPFSRDVRINAGRSMVIYKLLVKCQKEGGVLLVQPEHLLSFQLMELELELGGQSLLAEEMRKTRLFFENHSRDVVDESDENFDVKFELIYTLGQQRPIDHSPDRWAIVQEVLGLLHRFAAGVKKEFPQSIDLDERHRERFPMIRILRRDAEKAIFNRVADFICETGITGLPIARQPPHIRNAVRRYITEWELSPEEVQAVEDTRFWDGDIINHILILRGLLCGGALGFALRQKRWRVNYGLDLTRKKKTKLAVPYKAKDSPTPRSEFSHPDIVIILTCLSYYYGGLGDQALFDCLELLIRSDKADSEYQSWAQASPTLPEAFRHLQGVNIKDRIQCVSTIFPHIRYSKAAIDYYLHHMVFIQECREFPHKLSASGWDLGKKKQNATTGFSGTNDSRYILPLDIRQLDLPEQKHTNALVLKNLLRPENSIALMREEMVGATFCSQSLLEIVTSMSSRPRVILDVGAQVIDLTNLGLARAWLGHYASVENTQAVIFFNDFDELVVLDKSGKVEELQTSPFADQLDQCLVFLDEAHTRGIDLRLPTDYQAAVTLGSHLTKDRLTQACMRMRKLGKGQSVVFFVPREIEQKICLLRGQEHSPSANITVSDVLCWAMMETCADLRRAEPLWLSQGIRFAQQQTLWNKLTTQSINRLECAKGFLEDEAQSLERRYRPRRANRDITSLLSGMEPQAAAVFKSRCEEFDLGELGDSSFNEEQERELSPEIEQERQVKKPPQAMPAAHQIHPGLKEFILNGIYPKDAFQPAFMSLQTTAAAQHFDVSEFSKNLLVTRDFAKTVKGPVESSAYLDSFHRPVQWILSAHRNPNILVIVSPYEVQHLLSAIEQSHHIMLHLYSPRVNLGYESLDSLDFYNLPKVTGSRKVPRYIISLLCQFSGQLYLSSFNDYVQLCDSLGLAWKPADDYVTLGPDGFIPPDSTGGDMVNKSGFSKSPVKFLKILMTNIRQDAGHLEKTHMGRILEGVRLLESDFAA</sequence>
<proteinExistence type="predicted"/>
<feature type="domain" description="DUF6606" evidence="11">
    <location>
        <begin position="19"/>
        <end position="285"/>
    </location>
</feature>
<dbReference type="EMBL" id="CDPU01000022">
    <property type="protein sequence ID" value="CEO51311.1"/>
    <property type="molecule type" value="Genomic_DNA"/>
</dbReference>
<accession>A0A0B7K9G2</accession>
<dbReference type="GO" id="GO:0004843">
    <property type="term" value="F:cysteine-type deubiquitinase activity"/>
    <property type="evidence" value="ECO:0007669"/>
    <property type="project" value="UniProtKB-EC"/>
</dbReference>
<dbReference type="Pfam" id="PF20255">
    <property type="entry name" value="DUF6606"/>
    <property type="match status" value="1"/>
</dbReference>
<evidence type="ECO:0000313" key="12">
    <source>
        <dbReference type="EMBL" id="CEO51311.1"/>
    </source>
</evidence>
<evidence type="ECO:0000256" key="8">
    <source>
        <dbReference type="SAM" id="MobiDB-lite"/>
    </source>
</evidence>
<evidence type="ECO:0000259" key="9">
    <source>
        <dbReference type="Pfam" id="PF12340"/>
    </source>
</evidence>
<dbReference type="GO" id="GO:0006508">
    <property type="term" value="P:proteolysis"/>
    <property type="evidence" value="ECO:0007669"/>
    <property type="project" value="UniProtKB-KW"/>
</dbReference>
<feature type="domain" description="DUF3645" evidence="10">
    <location>
        <begin position="2222"/>
        <end position="2254"/>
    </location>
</feature>
<protein>
    <recommendedName>
        <fullName evidence="2">ubiquitinyl hydrolase 1</fullName>
        <ecNumber evidence="2">3.4.19.12</ecNumber>
    </recommendedName>
</protein>
<dbReference type="InterPro" id="IPR051346">
    <property type="entry name" value="OTU_Deubiquitinase"/>
</dbReference>
<dbReference type="Pfam" id="PF12359">
    <property type="entry name" value="DUF3645"/>
    <property type="match status" value="1"/>
</dbReference>
<dbReference type="PANTHER" id="PTHR13367">
    <property type="entry name" value="UBIQUITIN THIOESTERASE"/>
    <property type="match status" value="1"/>
</dbReference>
<evidence type="ECO:0000256" key="1">
    <source>
        <dbReference type="ARBA" id="ARBA00000707"/>
    </source>
</evidence>
<keyword evidence="5" id="KW-0378">Hydrolase</keyword>
<feature type="domain" description="DUF3638" evidence="9">
    <location>
        <begin position="1876"/>
        <end position="2098"/>
    </location>
</feature>
<evidence type="ECO:0000259" key="10">
    <source>
        <dbReference type="Pfam" id="PF12359"/>
    </source>
</evidence>
<reference evidence="12" key="1">
    <citation type="submission" date="2015-01" db="EMBL/GenBank/DDBJ databases">
        <authorList>
            <person name="Durling Mikael"/>
        </authorList>
    </citation>
    <scope>NUCLEOTIDE SEQUENCE</scope>
</reference>
<keyword evidence="7" id="KW-0175">Coiled coil</keyword>
<keyword evidence="6" id="KW-0788">Thiol protease</keyword>
<dbReference type="InterPro" id="IPR046541">
    <property type="entry name" value="DUF6606"/>
</dbReference>
<dbReference type="PANTHER" id="PTHR13367:SF34">
    <property type="match status" value="1"/>
</dbReference>
<evidence type="ECO:0000256" key="6">
    <source>
        <dbReference type="ARBA" id="ARBA00022807"/>
    </source>
</evidence>
<evidence type="ECO:0000259" key="11">
    <source>
        <dbReference type="Pfam" id="PF20255"/>
    </source>
</evidence>
<evidence type="ECO:0000256" key="4">
    <source>
        <dbReference type="ARBA" id="ARBA00022786"/>
    </source>
</evidence>
<evidence type="ECO:0000256" key="7">
    <source>
        <dbReference type="SAM" id="Coils"/>
    </source>
</evidence>
<evidence type="ECO:0000256" key="5">
    <source>
        <dbReference type="ARBA" id="ARBA00022801"/>
    </source>
</evidence>
<name>A0A0B7K9G2_BIOOC</name>
<evidence type="ECO:0000256" key="3">
    <source>
        <dbReference type="ARBA" id="ARBA00022670"/>
    </source>
</evidence>
<feature type="compositionally biased region" description="Basic and acidic residues" evidence="8">
    <location>
        <begin position="1558"/>
        <end position="1578"/>
    </location>
</feature>
<feature type="coiled-coil region" evidence="7">
    <location>
        <begin position="572"/>
        <end position="599"/>
    </location>
</feature>
<comment type="catalytic activity">
    <reaction evidence="1">
        <text>Thiol-dependent hydrolysis of ester, thioester, amide, peptide and isopeptide bonds formed by the C-terminal Gly of ubiquitin (a 76-residue protein attached to proteins as an intracellular targeting signal).</text>
        <dbReference type="EC" id="3.4.19.12"/>
    </reaction>
</comment>
<dbReference type="Pfam" id="PF12340">
    <property type="entry name" value="DUF3638"/>
    <property type="match status" value="1"/>
</dbReference>
<evidence type="ECO:0000256" key="2">
    <source>
        <dbReference type="ARBA" id="ARBA00012759"/>
    </source>
</evidence>
<dbReference type="InterPro" id="IPR022099">
    <property type="entry name" value="DUF3638"/>
</dbReference>
<gene>
    <name evidence="12" type="ORF">BN869_000007369_1</name>
</gene>
<dbReference type="InterPro" id="IPR022105">
    <property type="entry name" value="DUF3645"/>
</dbReference>
<dbReference type="EC" id="3.4.19.12" evidence="2"/>
<keyword evidence="3" id="KW-0645">Protease</keyword>
<keyword evidence="4" id="KW-0833">Ubl conjugation pathway</keyword>
<organism evidence="12">
    <name type="scientific">Bionectria ochroleuca</name>
    <name type="common">Gliocladium roseum</name>
    <dbReference type="NCBI Taxonomy" id="29856"/>
    <lineage>
        <taxon>Eukaryota</taxon>
        <taxon>Fungi</taxon>
        <taxon>Dikarya</taxon>
        <taxon>Ascomycota</taxon>
        <taxon>Pezizomycotina</taxon>
        <taxon>Sordariomycetes</taxon>
        <taxon>Hypocreomycetidae</taxon>
        <taxon>Hypocreales</taxon>
        <taxon>Bionectriaceae</taxon>
        <taxon>Clonostachys</taxon>
    </lineage>
</organism>